<dbReference type="Gene3D" id="2.30.110.10">
    <property type="entry name" value="Electron Transport, Fmn-binding Protein, Chain A"/>
    <property type="match status" value="1"/>
</dbReference>
<dbReference type="InterPro" id="IPR011576">
    <property type="entry name" value="Pyridox_Oxase_N"/>
</dbReference>
<evidence type="ECO:0000313" key="3">
    <source>
        <dbReference type="Proteomes" id="UP000309450"/>
    </source>
</evidence>
<dbReference type="InterPro" id="IPR012349">
    <property type="entry name" value="Split_barrel_FMN-bd"/>
</dbReference>
<dbReference type="Pfam" id="PF01243">
    <property type="entry name" value="PNPOx_N"/>
    <property type="match status" value="1"/>
</dbReference>
<evidence type="ECO:0000259" key="1">
    <source>
        <dbReference type="Pfam" id="PF01243"/>
    </source>
</evidence>
<proteinExistence type="predicted"/>
<accession>A0A4S3MNI2</accession>
<organism evidence="2 3">
    <name type="scientific">Aliigemmobacter aestuarii</name>
    <dbReference type="NCBI Taxonomy" id="1445661"/>
    <lineage>
        <taxon>Bacteria</taxon>
        <taxon>Pseudomonadati</taxon>
        <taxon>Pseudomonadota</taxon>
        <taxon>Alphaproteobacteria</taxon>
        <taxon>Rhodobacterales</taxon>
        <taxon>Paracoccaceae</taxon>
        <taxon>Aliigemmobacter</taxon>
    </lineage>
</organism>
<evidence type="ECO:0000313" key="2">
    <source>
        <dbReference type="EMBL" id="THD83574.1"/>
    </source>
</evidence>
<feature type="domain" description="Pyridoxamine 5'-phosphate oxidase N-terminal" evidence="1">
    <location>
        <begin position="31"/>
        <end position="149"/>
    </location>
</feature>
<dbReference type="OrthoDB" id="9790331at2"/>
<dbReference type="AlphaFoldDB" id="A0A4S3MNI2"/>
<dbReference type="Proteomes" id="UP000309450">
    <property type="component" value="Unassembled WGS sequence"/>
</dbReference>
<dbReference type="SUPFAM" id="SSF50475">
    <property type="entry name" value="FMN-binding split barrel"/>
    <property type="match status" value="1"/>
</dbReference>
<gene>
    <name evidence="2" type="ORF">E7811_09850</name>
</gene>
<dbReference type="InterPro" id="IPR024029">
    <property type="entry name" value="Pyridox_Oxase_FMN-dep"/>
</dbReference>
<dbReference type="PANTHER" id="PTHR42815">
    <property type="entry name" value="FAD-BINDING, PUTATIVE (AFU_ORTHOLOGUE AFUA_6G07600)-RELATED"/>
    <property type="match status" value="1"/>
</dbReference>
<sequence length="200" mass="21858">MRRIETPEALAALYGTPGRGAQIKVQSRLIPTYRAYLERARFCVLSTVGPEGTDGSPRGDEGPVVAVLDDGTLALPDWHGNDRIESLMNIVRDGRVSLLFLVPGSGIAMRVNGRAILTEDDGMRDRFRRGDARPRCVIVITIADVYPQCARAIIRADLWGADQSAGLPTVGEMFAEITEGEIDATAYDAEWPGRAARTMW</sequence>
<keyword evidence="3" id="KW-1185">Reference proteome</keyword>
<dbReference type="RefSeq" id="WP_136394468.1">
    <property type="nucleotide sequence ID" value="NZ_SSND01000002.1"/>
</dbReference>
<dbReference type="NCBIfam" id="TIGR04025">
    <property type="entry name" value="PPOX_FMN_DR2398"/>
    <property type="match status" value="1"/>
</dbReference>
<name>A0A4S3MNI2_9RHOB</name>
<reference evidence="2 3" key="1">
    <citation type="submission" date="2019-04" db="EMBL/GenBank/DDBJ databases">
        <title>Draft genome sequence of Gemmobacter aestuarii sp. nov.</title>
        <authorList>
            <person name="Hameed A."/>
            <person name="Lin S.-Y."/>
            <person name="Shahina M."/>
            <person name="Lai W.-A."/>
            <person name="Young C.-C."/>
        </authorList>
    </citation>
    <scope>NUCLEOTIDE SEQUENCE [LARGE SCALE GENOMIC DNA]</scope>
    <source>
        <strain evidence="2 3">CC-PW-75</strain>
    </source>
</reference>
<protein>
    <submittedName>
        <fullName evidence="2">Pyridoxamine 5'-phosphate oxidase family protein</fullName>
    </submittedName>
</protein>
<dbReference type="PANTHER" id="PTHR42815:SF2">
    <property type="entry name" value="FAD-BINDING, PUTATIVE (AFU_ORTHOLOGUE AFUA_6G07600)-RELATED"/>
    <property type="match status" value="1"/>
</dbReference>
<comment type="caution">
    <text evidence="2">The sequence shown here is derived from an EMBL/GenBank/DDBJ whole genome shotgun (WGS) entry which is preliminary data.</text>
</comment>
<dbReference type="EMBL" id="SSND01000002">
    <property type="protein sequence ID" value="THD83574.1"/>
    <property type="molecule type" value="Genomic_DNA"/>
</dbReference>